<accession>G2YXV0</accession>
<organism evidence="1 2">
    <name type="scientific">Botryotinia fuckeliana (strain T4)</name>
    <name type="common">Noble rot fungus</name>
    <name type="synonym">Botrytis cinerea</name>
    <dbReference type="NCBI Taxonomy" id="999810"/>
    <lineage>
        <taxon>Eukaryota</taxon>
        <taxon>Fungi</taxon>
        <taxon>Dikarya</taxon>
        <taxon>Ascomycota</taxon>
        <taxon>Pezizomycotina</taxon>
        <taxon>Leotiomycetes</taxon>
        <taxon>Helotiales</taxon>
        <taxon>Sclerotiniaceae</taxon>
        <taxon>Botrytis</taxon>
    </lineage>
</organism>
<name>G2YXV0_BOTF4</name>
<gene>
    <name evidence="1" type="ORF">BofuT4_uP146170.1</name>
</gene>
<reference evidence="2" key="1">
    <citation type="journal article" date="2011" name="PLoS Genet.">
        <title>Genomic analysis of the necrotrophic fungal pathogens Sclerotinia sclerotiorum and Botrytis cinerea.</title>
        <authorList>
            <person name="Amselem J."/>
            <person name="Cuomo C.A."/>
            <person name="van Kan J.A."/>
            <person name="Viaud M."/>
            <person name="Benito E.P."/>
            <person name="Couloux A."/>
            <person name="Coutinho P.M."/>
            <person name="de Vries R.P."/>
            <person name="Dyer P.S."/>
            <person name="Fillinger S."/>
            <person name="Fournier E."/>
            <person name="Gout L."/>
            <person name="Hahn M."/>
            <person name="Kohn L."/>
            <person name="Lapalu N."/>
            <person name="Plummer K.M."/>
            <person name="Pradier J.M."/>
            <person name="Quevillon E."/>
            <person name="Sharon A."/>
            <person name="Simon A."/>
            <person name="ten Have A."/>
            <person name="Tudzynski B."/>
            <person name="Tudzynski P."/>
            <person name="Wincker P."/>
            <person name="Andrew M."/>
            <person name="Anthouard V."/>
            <person name="Beever R.E."/>
            <person name="Beffa R."/>
            <person name="Benoit I."/>
            <person name="Bouzid O."/>
            <person name="Brault B."/>
            <person name="Chen Z."/>
            <person name="Choquer M."/>
            <person name="Collemare J."/>
            <person name="Cotton P."/>
            <person name="Danchin E.G."/>
            <person name="Da Silva C."/>
            <person name="Gautier A."/>
            <person name="Giraud C."/>
            <person name="Giraud T."/>
            <person name="Gonzalez C."/>
            <person name="Grossetete S."/>
            <person name="Guldener U."/>
            <person name="Henrissat B."/>
            <person name="Howlett B.J."/>
            <person name="Kodira C."/>
            <person name="Kretschmer M."/>
            <person name="Lappartient A."/>
            <person name="Leroch M."/>
            <person name="Levis C."/>
            <person name="Mauceli E."/>
            <person name="Neuveglise C."/>
            <person name="Oeser B."/>
            <person name="Pearson M."/>
            <person name="Poulain J."/>
            <person name="Poussereau N."/>
            <person name="Quesneville H."/>
            <person name="Rascle C."/>
            <person name="Schumacher J."/>
            <person name="Segurens B."/>
            <person name="Sexton A."/>
            <person name="Silva E."/>
            <person name="Sirven C."/>
            <person name="Soanes D.M."/>
            <person name="Talbot N.J."/>
            <person name="Templeton M."/>
            <person name="Yandava C."/>
            <person name="Yarden O."/>
            <person name="Zeng Q."/>
            <person name="Rollins J.A."/>
            <person name="Lebrun M.H."/>
            <person name="Dickman M."/>
        </authorList>
    </citation>
    <scope>NUCLEOTIDE SEQUENCE [LARGE SCALE GENOMIC DNA]</scope>
    <source>
        <strain evidence="2">T4</strain>
    </source>
</reference>
<evidence type="ECO:0000313" key="2">
    <source>
        <dbReference type="Proteomes" id="UP000008177"/>
    </source>
</evidence>
<dbReference type="AlphaFoldDB" id="G2YXV0"/>
<proteinExistence type="predicted"/>
<sequence length="82" mass="9631">MFHNTAMRVIYVELTTSNPGQLIKTLEKRLKSGKRLWLQSASKIKREKNITSTYIPNLRRLSFGFSYLSFLLERKKPSKMPL</sequence>
<dbReference type="HOGENOM" id="CLU_2558059_0_0_1"/>
<dbReference type="InParanoid" id="G2YXV0"/>
<dbReference type="Proteomes" id="UP000008177">
    <property type="component" value="Unplaced contigs"/>
</dbReference>
<evidence type="ECO:0000313" key="1">
    <source>
        <dbReference type="EMBL" id="CCD56448.1"/>
    </source>
</evidence>
<dbReference type="EMBL" id="FQ790360">
    <property type="protein sequence ID" value="CCD56448.1"/>
    <property type="molecule type" value="Genomic_DNA"/>
</dbReference>
<protein>
    <submittedName>
        <fullName evidence="1">Uncharacterized protein</fullName>
    </submittedName>
</protein>